<reference evidence="1" key="1">
    <citation type="journal article" date="2015" name="Nature">
        <title>Complex archaea that bridge the gap between prokaryotes and eukaryotes.</title>
        <authorList>
            <person name="Spang A."/>
            <person name="Saw J.H."/>
            <person name="Jorgensen S.L."/>
            <person name="Zaremba-Niedzwiedzka K."/>
            <person name="Martijn J."/>
            <person name="Lind A.E."/>
            <person name="van Eijk R."/>
            <person name="Schleper C."/>
            <person name="Guy L."/>
            <person name="Ettema T.J."/>
        </authorList>
    </citation>
    <scope>NUCLEOTIDE SEQUENCE</scope>
</reference>
<organism evidence="1">
    <name type="scientific">marine sediment metagenome</name>
    <dbReference type="NCBI Taxonomy" id="412755"/>
    <lineage>
        <taxon>unclassified sequences</taxon>
        <taxon>metagenomes</taxon>
        <taxon>ecological metagenomes</taxon>
    </lineage>
</organism>
<sequence length="518" mass="58970">MHRGKPSINDVISQTEKCKLYYSNYRGALVQDEEFYELEFANRLGIPKQYQSEAVVLTTARDMVDAFVDHIDLANARVFVNKKGITQKADDVAENERRFYLGLLHETNIGSSISPWRVGGKHYANHGLSVMKTIWEADNWLDKPAKLDDESDEKYAERIERWAEDHPLSLPILIQAINPHNVMLDPSYGGKLYTIEYHQRAVFDMGKMYPRWKNTKHRSIDETVDYVSYWDSEFRCDLVDGEAVLKGGVVKHNYGFTPYTPIESGLGNLGIDALPEQRYVGINRYAQDLYVSESRNYSVADVILKRDAWRGGYVQGPGSEGLTNIKQEYGTYTHVEEGITFTDWDVSKAPDMVAAHMIRTADMIAGHAAPRSVRGLSETGVRSGADRRLVISEAAAKFQYSKEAFRHGAEQVLIKCAKLYKNVVPADARLSALATSGEGFDEVIKRDLMKEPFTCYVEFAPISEEDEYRRQDSLNKLWNNGNGLVTKQWARRQISSIDPIAMEEEDRMNMIRQLPSYL</sequence>
<proteinExistence type="predicted"/>
<gene>
    <name evidence="1" type="ORF">LCGC14_2189670</name>
</gene>
<evidence type="ECO:0000313" key="1">
    <source>
        <dbReference type="EMBL" id="KKL61996.1"/>
    </source>
</evidence>
<dbReference type="EMBL" id="LAZR01028633">
    <property type="protein sequence ID" value="KKL61996.1"/>
    <property type="molecule type" value="Genomic_DNA"/>
</dbReference>
<name>A0A0F9E6W7_9ZZZZ</name>
<feature type="non-terminal residue" evidence="1">
    <location>
        <position position="518"/>
    </location>
</feature>
<accession>A0A0F9E6W7</accession>
<protein>
    <submittedName>
        <fullName evidence="1">Uncharacterized protein</fullName>
    </submittedName>
</protein>
<comment type="caution">
    <text evidence="1">The sequence shown here is derived from an EMBL/GenBank/DDBJ whole genome shotgun (WGS) entry which is preliminary data.</text>
</comment>
<dbReference type="AlphaFoldDB" id="A0A0F9E6W7"/>